<feature type="domain" description="Smf/DprA SLOG" evidence="2">
    <location>
        <begin position="75"/>
        <end position="295"/>
    </location>
</feature>
<organism evidence="4 5">
    <name type="scientific">Jiangella asiatica</name>
    <dbReference type="NCBI Taxonomy" id="2530372"/>
    <lineage>
        <taxon>Bacteria</taxon>
        <taxon>Bacillati</taxon>
        <taxon>Actinomycetota</taxon>
        <taxon>Actinomycetes</taxon>
        <taxon>Jiangellales</taxon>
        <taxon>Jiangellaceae</taxon>
        <taxon>Jiangella</taxon>
    </lineage>
</organism>
<dbReference type="Gene3D" id="3.40.50.450">
    <property type="match status" value="1"/>
</dbReference>
<dbReference type="Pfam" id="PF02481">
    <property type="entry name" value="DNA_processg_A"/>
    <property type="match status" value="1"/>
</dbReference>
<dbReference type="Pfam" id="PF17782">
    <property type="entry name" value="WHD_DprA"/>
    <property type="match status" value="1"/>
</dbReference>
<sequence>MSRDREARAALSAVVEPGEETVAVRLEEAGAVATWNAVRDGDDALDKTGLLRRRAVRVDGAGVLARAERLGIDFLCPGDPGWPAPLNAMAATMTFGADRVPPPFGLYVRGDVDLSGAVDHAVAIVGARNASRYGERVASDLAADLALSGWTVVSGAAFGIDGVAHRGALTVGGVTIAVLASGVDVPYPRGHTDLLDRIAASGVVVSEVPPGSRPMRSWFLARNRIIAALTAGTVVVEAAARSGALNTARWADKLSREVLAMPGPVTSALSVGCHDLVRDHGATLVTDARDVLDAVGQLAADAAPLRQGEERPFDRLLPVQRMVREHMSAEGPSSVDLLVRATGLEGARVRRALRELAIGGWVTQVPGGWCLGSRVP</sequence>
<feature type="domain" description="DprA winged helix" evidence="3">
    <location>
        <begin position="318"/>
        <end position="368"/>
    </location>
</feature>
<comment type="caution">
    <text evidence="4">The sequence shown here is derived from an EMBL/GenBank/DDBJ whole genome shotgun (WGS) entry which is preliminary data.</text>
</comment>
<name>A0A4R5DTA1_9ACTN</name>
<dbReference type="NCBIfam" id="TIGR00732">
    <property type="entry name" value="dprA"/>
    <property type="match status" value="1"/>
</dbReference>
<evidence type="ECO:0000313" key="5">
    <source>
        <dbReference type="Proteomes" id="UP000294739"/>
    </source>
</evidence>
<dbReference type="SUPFAM" id="SSF102405">
    <property type="entry name" value="MCP/YpsA-like"/>
    <property type="match status" value="1"/>
</dbReference>
<dbReference type="GO" id="GO:0009294">
    <property type="term" value="P:DNA-mediated transformation"/>
    <property type="evidence" value="ECO:0007669"/>
    <property type="project" value="InterPro"/>
</dbReference>
<dbReference type="Proteomes" id="UP000294739">
    <property type="component" value="Unassembled WGS sequence"/>
</dbReference>
<dbReference type="InParanoid" id="A0A4R5DTA1"/>
<evidence type="ECO:0000259" key="2">
    <source>
        <dbReference type="Pfam" id="PF02481"/>
    </source>
</evidence>
<accession>A0A4R5DTA1</accession>
<evidence type="ECO:0000256" key="1">
    <source>
        <dbReference type="ARBA" id="ARBA00006525"/>
    </source>
</evidence>
<keyword evidence="5" id="KW-1185">Reference proteome</keyword>
<dbReference type="InterPro" id="IPR041614">
    <property type="entry name" value="DprA_WH"/>
</dbReference>
<dbReference type="InterPro" id="IPR057666">
    <property type="entry name" value="DrpA_SLOG"/>
</dbReference>
<evidence type="ECO:0000313" key="4">
    <source>
        <dbReference type="EMBL" id="TDE14113.1"/>
    </source>
</evidence>
<dbReference type="InterPro" id="IPR003488">
    <property type="entry name" value="DprA"/>
</dbReference>
<dbReference type="PANTHER" id="PTHR43022:SF1">
    <property type="entry name" value="PROTEIN SMF"/>
    <property type="match status" value="1"/>
</dbReference>
<reference evidence="4 5" key="1">
    <citation type="submission" date="2019-03" db="EMBL/GenBank/DDBJ databases">
        <title>Draft genome sequences of novel Actinobacteria.</title>
        <authorList>
            <person name="Sahin N."/>
            <person name="Ay H."/>
            <person name="Saygin H."/>
        </authorList>
    </citation>
    <scope>NUCLEOTIDE SEQUENCE [LARGE SCALE GENOMIC DNA]</scope>
    <source>
        <strain evidence="4 5">5K138</strain>
    </source>
</reference>
<dbReference type="AlphaFoldDB" id="A0A4R5DTA1"/>
<gene>
    <name evidence="4" type="primary">dprA</name>
    <name evidence="4" type="ORF">E1269_05075</name>
</gene>
<comment type="similarity">
    <text evidence="1">Belongs to the DprA/Smf family.</text>
</comment>
<dbReference type="RefSeq" id="WP_131892018.1">
    <property type="nucleotide sequence ID" value="NZ_SMKZ01000004.1"/>
</dbReference>
<dbReference type="OrthoDB" id="9785707at2"/>
<dbReference type="PANTHER" id="PTHR43022">
    <property type="entry name" value="PROTEIN SMF"/>
    <property type="match status" value="1"/>
</dbReference>
<protein>
    <submittedName>
        <fullName evidence="4">DNA-protecting protein DprA</fullName>
    </submittedName>
</protein>
<dbReference type="InterPro" id="IPR036388">
    <property type="entry name" value="WH-like_DNA-bd_sf"/>
</dbReference>
<proteinExistence type="inferred from homology"/>
<evidence type="ECO:0000259" key="3">
    <source>
        <dbReference type="Pfam" id="PF17782"/>
    </source>
</evidence>
<dbReference type="EMBL" id="SMKZ01000004">
    <property type="protein sequence ID" value="TDE14113.1"/>
    <property type="molecule type" value="Genomic_DNA"/>
</dbReference>
<dbReference type="Gene3D" id="1.10.10.10">
    <property type="entry name" value="Winged helix-like DNA-binding domain superfamily/Winged helix DNA-binding domain"/>
    <property type="match status" value="1"/>
</dbReference>